<dbReference type="Proteomes" id="UP001206925">
    <property type="component" value="Unassembled WGS sequence"/>
</dbReference>
<keyword evidence="2" id="KW-1185">Reference proteome</keyword>
<organism evidence="1 2">
    <name type="scientific">Ambrosia artemisiifolia</name>
    <name type="common">Common ragweed</name>
    <dbReference type="NCBI Taxonomy" id="4212"/>
    <lineage>
        <taxon>Eukaryota</taxon>
        <taxon>Viridiplantae</taxon>
        <taxon>Streptophyta</taxon>
        <taxon>Embryophyta</taxon>
        <taxon>Tracheophyta</taxon>
        <taxon>Spermatophyta</taxon>
        <taxon>Magnoliopsida</taxon>
        <taxon>eudicotyledons</taxon>
        <taxon>Gunneridae</taxon>
        <taxon>Pentapetalae</taxon>
        <taxon>asterids</taxon>
        <taxon>campanulids</taxon>
        <taxon>Asterales</taxon>
        <taxon>Asteraceae</taxon>
        <taxon>Asteroideae</taxon>
        <taxon>Heliantheae alliance</taxon>
        <taxon>Heliantheae</taxon>
        <taxon>Ambrosia</taxon>
    </lineage>
</organism>
<comment type="caution">
    <text evidence="1">The sequence shown here is derived from an EMBL/GenBank/DDBJ whole genome shotgun (WGS) entry which is preliminary data.</text>
</comment>
<feature type="non-terminal residue" evidence="1">
    <location>
        <position position="1"/>
    </location>
</feature>
<sequence>MVADLDGTCHTDEGFGFQQHISVLLLTARERVVVFQPTDGRGRAVVGDGGGL</sequence>
<evidence type="ECO:0000313" key="2">
    <source>
        <dbReference type="Proteomes" id="UP001206925"/>
    </source>
</evidence>
<reference evidence="1" key="1">
    <citation type="submission" date="2022-06" db="EMBL/GenBank/DDBJ databases">
        <title>Uncovering the hologenomic basis of an extraordinary plant invasion.</title>
        <authorList>
            <person name="Bieker V.C."/>
            <person name="Martin M.D."/>
            <person name="Gilbert T."/>
            <person name="Hodgins K."/>
            <person name="Battlay P."/>
            <person name="Petersen B."/>
            <person name="Wilson J."/>
        </authorList>
    </citation>
    <scope>NUCLEOTIDE SEQUENCE</scope>
    <source>
        <strain evidence="1">AA19_3_7</strain>
        <tissue evidence="1">Leaf</tissue>
    </source>
</reference>
<proteinExistence type="predicted"/>
<dbReference type="EMBL" id="JAMZMK010007312">
    <property type="protein sequence ID" value="KAI7745258.1"/>
    <property type="molecule type" value="Genomic_DNA"/>
</dbReference>
<name>A0AAD5GMM9_AMBAR</name>
<gene>
    <name evidence="1" type="ORF">M8C21_017011</name>
</gene>
<dbReference type="AlphaFoldDB" id="A0AAD5GMM9"/>
<evidence type="ECO:0000313" key="1">
    <source>
        <dbReference type="EMBL" id="KAI7745258.1"/>
    </source>
</evidence>
<accession>A0AAD5GMM9</accession>
<protein>
    <submittedName>
        <fullName evidence="1">Uncharacterized protein</fullName>
    </submittedName>
</protein>